<comment type="cofactor">
    <cofactor evidence="1">
        <name>Fe(2+)</name>
        <dbReference type="ChEBI" id="CHEBI:29033"/>
    </cofactor>
</comment>
<evidence type="ECO:0000256" key="17">
    <source>
        <dbReference type="ARBA" id="ARBA00066245"/>
    </source>
</evidence>
<dbReference type="FunFam" id="3.40.50.300:FF:003990">
    <property type="entry name" value="Si:ch73-63e15.2"/>
    <property type="match status" value="1"/>
</dbReference>
<dbReference type="InterPro" id="IPR026741">
    <property type="entry name" value="SNO"/>
</dbReference>
<feature type="compositionally biased region" description="Polar residues" evidence="21">
    <location>
        <begin position="1234"/>
        <end position="1243"/>
    </location>
</feature>
<feature type="compositionally biased region" description="Basic residues" evidence="21">
    <location>
        <begin position="565"/>
        <end position="578"/>
    </location>
</feature>
<dbReference type="SUPFAM" id="SSF52540">
    <property type="entry name" value="P-loop containing nucleoside triphosphate hydrolases"/>
    <property type="match status" value="1"/>
</dbReference>
<evidence type="ECO:0000256" key="6">
    <source>
        <dbReference type="ARBA" id="ARBA00006992"/>
    </source>
</evidence>
<keyword evidence="13" id="KW-0560">Oxidoreductase</keyword>
<feature type="coiled-coil region" evidence="20">
    <location>
        <begin position="1150"/>
        <end position="1177"/>
    </location>
</feature>
<dbReference type="InterPro" id="IPR005123">
    <property type="entry name" value="Oxoglu/Fe-dep_dioxygenase_dom"/>
</dbReference>
<comment type="cofactor">
    <cofactor evidence="2">
        <name>L-ascorbate</name>
        <dbReference type="ChEBI" id="CHEBI:38290"/>
    </cofactor>
</comment>
<feature type="compositionally biased region" description="Basic and acidic residues" evidence="21">
    <location>
        <begin position="553"/>
        <end position="564"/>
    </location>
</feature>
<organism evidence="23 24">
    <name type="scientific">Synaphobranchus kaupii</name>
    <name type="common">Kaup's arrowtooth eel</name>
    <dbReference type="NCBI Taxonomy" id="118154"/>
    <lineage>
        <taxon>Eukaryota</taxon>
        <taxon>Metazoa</taxon>
        <taxon>Chordata</taxon>
        <taxon>Craniata</taxon>
        <taxon>Vertebrata</taxon>
        <taxon>Euteleostomi</taxon>
        <taxon>Actinopterygii</taxon>
        <taxon>Neopterygii</taxon>
        <taxon>Teleostei</taxon>
        <taxon>Anguilliformes</taxon>
        <taxon>Synaphobranchidae</taxon>
        <taxon>Synaphobranchus</taxon>
    </lineage>
</organism>
<evidence type="ECO:0000256" key="15">
    <source>
        <dbReference type="ARBA" id="ARBA00023180"/>
    </source>
</evidence>
<evidence type="ECO:0000256" key="2">
    <source>
        <dbReference type="ARBA" id="ARBA00001961"/>
    </source>
</evidence>
<dbReference type="OrthoDB" id="420380at2759"/>
<dbReference type="GO" id="GO:0042393">
    <property type="term" value="F:histone binding"/>
    <property type="evidence" value="ECO:0007669"/>
    <property type="project" value="TreeGrafter"/>
</dbReference>
<keyword evidence="8" id="KW-0479">Metal-binding</keyword>
<evidence type="ECO:0000256" key="7">
    <source>
        <dbReference type="ARBA" id="ARBA00012269"/>
    </source>
</evidence>
<evidence type="ECO:0000256" key="3">
    <source>
        <dbReference type="ARBA" id="ARBA00002035"/>
    </source>
</evidence>
<dbReference type="GO" id="GO:0031418">
    <property type="term" value="F:L-ascorbic acid binding"/>
    <property type="evidence" value="ECO:0007669"/>
    <property type="project" value="InterPro"/>
</dbReference>
<dbReference type="FunFam" id="2.60.120.620:FF:000013">
    <property type="entry name" value="Prolyl 4-hydroxylase subunit alpha 3"/>
    <property type="match status" value="1"/>
</dbReference>
<evidence type="ECO:0000256" key="8">
    <source>
        <dbReference type="ARBA" id="ARBA00022723"/>
    </source>
</evidence>
<dbReference type="Pfam" id="PF13640">
    <property type="entry name" value="2OG-FeII_Oxy_3"/>
    <property type="match status" value="1"/>
</dbReference>
<evidence type="ECO:0000256" key="14">
    <source>
        <dbReference type="ARBA" id="ARBA00023004"/>
    </source>
</evidence>
<dbReference type="InterPro" id="IPR044862">
    <property type="entry name" value="Pro_4_hyd_alph_FE2OG_OXY"/>
</dbReference>
<dbReference type="PROSITE" id="PS51471">
    <property type="entry name" value="FE2OG_OXY"/>
    <property type="match status" value="1"/>
</dbReference>
<dbReference type="Gene3D" id="1.25.40.10">
    <property type="entry name" value="Tetratricopeptide repeat domain"/>
    <property type="match status" value="1"/>
</dbReference>
<keyword evidence="11" id="KW-0256">Endoplasmic reticulum</keyword>
<evidence type="ECO:0000313" key="23">
    <source>
        <dbReference type="EMBL" id="KAJ8357811.1"/>
    </source>
</evidence>
<keyword evidence="20" id="KW-0175">Coiled coil</keyword>
<dbReference type="Gene3D" id="2.60.120.620">
    <property type="entry name" value="q2cbj1_9rhob like domain"/>
    <property type="match status" value="1"/>
</dbReference>
<dbReference type="Pfam" id="PF23558">
    <property type="entry name" value="TPR_P4H"/>
    <property type="match status" value="1"/>
</dbReference>
<evidence type="ECO:0000256" key="5">
    <source>
        <dbReference type="ARBA" id="ARBA00006511"/>
    </source>
</evidence>
<evidence type="ECO:0000313" key="24">
    <source>
        <dbReference type="Proteomes" id="UP001152622"/>
    </source>
</evidence>
<evidence type="ECO:0000256" key="19">
    <source>
        <dbReference type="ARBA" id="ARBA00083477"/>
    </source>
</evidence>
<dbReference type="SMART" id="SM00702">
    <property type="entry name" value="P4Hc"/>
    <property type="match status" value="1"/>
</dbReference>
<dbReference type="InterPro" id="IPR011990">
    <property type="entry name" value="TPR-like_helical_dom_sf"/>
</dbReference>
<sequence length="1442" mass="162844">MLKTTSMMSIASGKISTDWKIISVWSVINLIFVPPSFGEMYTSVKNIQQAISVEKELLNHLRAYIEDETLRLNDIKRFYAKASDLHSEVYRGPETAMANPLVAFTLIKRLQSEWMNIVYSNEAKENAQAFRAGYEKEESSLPKFEDLQGAAKGLMRLQDVYALRVDGLVNGHFQTVTRGNTVDIYRPAVSIPLSGDDCFLVGKVAYEHEDYYHSVQWLEEAARLFRGERGDWIPENEGTLEDTLDHLAFSHFKTGNVSYALSLSQELLRYDPSNRRVLRNVEKYEKLLVTSPTLDSPEIVLQRPNTTYLITRNTYEWLCQTLGSQPKHYENPGLFCDYFTNGSPSLLLQPMRREVVSVQPYVVLYHSFITSSEAQSIRDLAQPGLRRSVVASGEKQATAEYRISKSAWLKETAHPVVVRVDQRITALTGLNLQPPYAEYLQVVNYGIGGHYEPHFDHATSASSPLYRLKTGNRVATVMIYLSSVEAGGSTAFIYANFSIPVVENAALFWWNLHRNGQGNGDTLHAGCPVLVGDKWGKRPSTMGVFQSLVQKHFPSEKQKREKPAGNKRKRKPRGRPLKYPKSCQEIGGVISISDDSSSESDGLDSDSNSSPESLLDNDDVIFVNHTSSHTVKLEEMKQGLLKKISELGKELPLNTLDELIDRFGGPERVSEMTGRKGRVVRRDGVVRYESRAEQGTIDHINIQEKSRFMNGEKLVAIISEAASSGISLQADRRVKNQCRRVHMTLELPWSADRAIQQFGRTHRSNQVTAPEYIFLISELAGERRFASIVAKRLESLGALTHGDRRATESRDLSKYNFENKYGTKALDKITKAILGYIENKVPPPKGYPGGDAMFFNDMKRGLMDVGIFCREPRTGINTEKDCSITKFLNRILGLEVHKQNSLFQYFTDNFDYLIEKDKKEGKYDMGILDLAPGNDEIHEETQEKFLTNGNPQEGQVVLYKISVDRGMPWDEARAKWQTLTGPDDGFYLSHKLRGNQPCVLLAEQGRGHSFILYKPNIGKQAHPESPDNLQRRYYKVTPEEAKEYWETQFTFSFKKCSHANWNGRCKQVEQGHECWLGMRLRQYHMLCGALLRVWKRVADVVSDITASSILQIVRLKTKQHNKQVGIKIPEACVSRVRAELAQMDEAVKRGRRERERRAEEERAAQELAKELERQQQLLYSRYFNSCHQRAPLDLSRPQGPSPYPDPDPAPAPPPPYLMQPRPQRSLPADGVLDLTTSSPSVSPRASRGRRGALRPGVADRAVQAGLQPAARRLPRLPLARLAFVLPAHRSGPSASNVPPLAPPPGCSPSFFQYPVSAPADQQPRPLPNGHCGADALFNVREVLDNMFRNNPDRQSVIQYPLHRLEPETQGRPLLSPTIRFLEPCGQGREPCPKNHALRSALPSALRGDRRGDRRCVYGNPCRARKEQAGKQPCRAPRDRLIE</sequence>
<dbReference type="InterPro" id="IPR026937">
    <property type="entry name" value="SBNO_Helicase_C_dom"/>
</dbReference>
<evidence type="ECO:0000256" key="12">
    <source>
        <dbReference type="ARBA" id="ARBA00022964"/>
    </source>
</evidence>
<evidence type="ECO:0000256" key="10">
    <source>
        <dbReference type="ARBA" id="ARBA00022803"/>
    </source>
</evidence>
<accession>A0A9Q1FGD0</accession>
<dbReference type="InterPro" id="IPR057332">
    <property type="entry name" value="SBNO_a/b_dom"/>
</dbReference>
<feature type="region of interest" description="Disordered" evidence="21">
    <location>
        <begin position="1190"/>
        <end position="1259"/>
    </location>
</feature>
<dbReference type="SUPFAM" id="SSF48452">
    <property type="entry name" value="TPR-like"/>
    <property type="match status" value="1"/>
</dbReference>
<evidence type="ECO:0000256" key="4">
    <source>
        <dbReference type="ARBA" id="ARBA00004319"/>
    </source>
</evidence>
<feature type="domain" description="Fe2OG dioxygenase" evidence="22">
    <location>
        <begin position="436"/>
        <end position="547"/>
    </location>
</feature>
<dbReference type="GO" id="GO:0005506">
    <property type="term" value="F:iron ion binding"/>
    <property type="evidence" value="ECO:0007669"/>
    <property type="project" value="InterPro"/>
</dbReference>
<name>A0A9Q1FGD0_SYNKA</name>
<comment type="function">
    <text evidence="3">Catalyzes the post-translational formation of 4-hydroxyproline in -Xaa-Pro-Gly- sequences in collagens and other proteins.</text>
</comment>
<dbReference type="EMBL" id="JAINUF010000006">
    <property type="protein sequence ID" value="KAJ8357811.1"/>
    <property type="molecule type" value="Genomic_DNA"/>
</dbReference>
<keyword evidence="14" id="KW-0408">Iron</keyword>
<dbReference type="Pfam" id="PF13871">
    <property type="entry name" value="Helicase_C_4"/>
    <property type="match status" value="1"/>
</dbReference>
<dbReference type="Pfam" id="PF08336">
    <property type="entry name" value="P4Ha_N"/>
    <property type="match status" value="1"/>
</dbReference>
<comment type="caution">
    <text evidence="23">The sequence shown here is derived from an EMBL/GenBank/DDBJ whole genome shotgun (WGS) entry which is preliminary data.</text>
</comment>
<dbReference type="GO" id="GO:0006355">
    <property type="term" value="P:regulation of DNA-templated transcription"/>
    <property type="evidence" value="ECO:0007669"/>
    <property type="project" value="InterPro"/>
</dbReference>
<dbReference type="Pfam" id="PF25373">
    <property type="entry name" value="SBNO"/>
    <property type="match status" value="1"/>
</dbReference>
<dbReference type="GO" id="GO:0031490">
    <property type="term" value="F:chromatin DNA binding"/>
    <property type="evidence" value="ECO:0007669"/>
    <property type="project" value="TreeGrafter"/>
</dbReference>
<dbReference type="Gene3D" id="3.40.50.300">
    <property type="entry name" value="P-loop containing nucleotide triphosphate hydrolases"/>
    <property type="match status" value="1"/>
</dbReference>
<evidence type="ECO:0000256" key="18">
    <source>
        <dbReference type="ARBA" id="ARBA00070101"/>
    </source>
</evidence>
<proteinExistence type="inferred from homology"/>
<evidence type="ECO:0000256" key="20">
    <source>
        <dbReference type="SAM" id="Coils"/>
    </source>
</evidence>
<dbReference type="PANTHER" id="PTHR12706:SF5">
    <property type="entry name" value="PROTEIN STRAWBERRY NOTCH HOMOLOG 2"/>
    <property type="match status" value="1"/>
</dbReference>
<comment type="similarity">
    <text evidence="5">Belongs to the P4HA family.</text>
</comment>
<dbReference type="GO" id="GO:0004656">
    <property type="term" value="F:procollagen-proline 4-dioxygenase activity"/>
    <property type="evidence" value="ECO:0007669"/>
    <property type="project" value="UniProtKB-EC"/>
</dbReference>
<dbReference type="PANTHER" id="PTHR12706">
    <property type="entry name" value="STRAWBERRY NOTCH-RELATED"/>
    <property type="match status" value="1"/>
</dbReference>
<reference evidence="23" key="1">
    <citation type="journal article" date="2023" name="Science">
        <title>Genome structures resolve the early diversification of teleost fishes.</title>
        <authorList>
            <person name="Parey E."/>
            <person name="Louis A."/>
            <person name="Montfort J."/>
            <person name="Bouchez O."/>
            <person name="Roques C."/>
            <person name="Iampietro C."/>
            <person name="Lluch J."/>
            <person name="Castinel A."/>
            <person name="Donnadieu C."/>
            <person name="Desvignes T."/>
            <person name="Floi Bucao C."/>
            <person name="Jouanno E."/>
            <person name="Wen M."/>
            <person name="Mejri S."/>
            <person name="Dirks R."/>
            <person name="Jansen H."/>
            <person name="Henkel C."/>
            <person name="Chen W.J."/>
            <person name="Zahm M."/>
            <person name="Cabau C."/>
            <person name="Klopp C."/>
            <person name="Thompson A.W."/>
            <person name="Robinson-Rechavi M."/>
            <person name="Braasch I."/>
            <person name="Lecointre G."/>
            <person name="Bobe J."/>
            <person name="Postlethwait J.H."/>
            <person name="Berthelot C."/>
            <person name="Roest Crollius H."/>
            <person name="Guiguen Y."/>
        </authorList>
    </citation>
    <scope>NUCLEOTIDE SEQUENCE</scope>
    <source>
        <strain evidence="23">WJC10195</strain>
    </source>
</reference>
<evidence type="ECO:0000256" key="1">
    <source>
        <dbReference type="ARBA" id="ARBA00001954"/>
    </source>
</evidence>
<dbReference type="EC" id="1.14.11.2" evidence="7"/>
<feature type="region of interest" description="Disordered" evidence="21">
    <location>
        <begin position="552"/>
        <end position="616"/>
    </location>
</feature>
<dbReference type="Gene3D" id="6.10.140.1460">
    <property type="match status" value="1"/>
</dbReference>
<keyword evidence="15" id="KW-0325">Glycoprotein</keyword>
<dbReference type="GO" id="GO:0005788">
    <property type="term" value="C:endoplasmic reticulum lumen"/>
    <property type="evidence" value="ECO:0007669"/>
    <property type="project" value="UniProtKB-SubCell"/>
</dbReference>
<dbReference type="GO" id="GO:0005634">
    <property type="term" value="C:nucleus"/>
    <property type="evidence" value="ECO:0007669"/>
    <property type="project" value="TreeGrafter"/>
</dbReference>
<feature type="compositionally biased region" description="Pro residues" evidence="21">
    <location>
        <begin position="1199"/>
        <end position="1217"/>
    </location>
</feature>
<comment type="catalytic activity">
    <reaction evidence="16">
        <text>L-prolyl-[collagen] + 2-oxoglutarate + O2 = trans-4-hydroxy-L-prolyl-[collagen] + succinate + CO2</text>
        <dbReference type="Rhea" id="RHEA:18945"/>
        <dbReference type="Rhea" id="RHEA-COMP:11676"/>
        <dbReference type="Rhea" id="RHEA-COMP:11680"/>
        <dbReference type="ChEBI" id="CHEBI:15379"/>
        <dbReference type="ChEBI" id="CHEBI:16526"/>
        <dbReference type="ChEBI" id="CHEBI:16810"/>
        <dbReference type="ChEBI" id="CHEBI:30031"/>
        <dbReference type="ChEBI" id="CHEBI:50342"/>
        <dbReference type="ChEBI" id="CHEBI:61965"/>
        <dbReference type="EC" id="1.14.11.2"/>
    </reaction>
    <physiologicalReaction direction="left-to-right" evidence="16">
        <dbReference type="Rhea" id="RHEA:18946"/>
    </physiologicalReaction>
</comment>
<dbReference type="FunFam" id="1.25.40.10:FF:000161">
    <property type="entry name" value="prolyl 4-hydroxylase subunit alpha-3 isoform X1"/>
    <property type="match status" value="1"/>
</dbReference>
<gene>
    <name evidence="23" type="ORF">SKAU_G00206050</name>
</gene>
<keyword evidence="12" id="KW-0223">Dioxygenase</keyword>
<evidence type="ECO:0000256" key="13">
    <source>
        <dbReference type="ARBA" id="ARBA00023002"/>
    </source>
</evidence>
<keyword evidence="10" id="KW-0802">TPR repeat</keyword>
<dbReference type="Proteomes" id="UP001152622">
    <property type="component" value="Chromosome 6"/>
</dbReference>
<dbReference type="InterPro" id="IPR006620">
    <property type="entry name" value="Pro_4_hyd_alph"/>
</dbReference>
<comment type="similarity">
    <text evidence="6">Belongs to the SBNO family.</text>
</comment>
<evidence type="ECO:0000256" key="11">
    <source>
        <dbReference type="ARBA" id="ARBA00022824"/>
    </source>
</evidence>
<comment type="subunit">
    <text evidence="17">Heterotetramer of two alpha-3 chains and two beta chains (the beta chain is the multi-functional PDI).</text>
</comment>
<dbReference type="InterPro" id="IPR059068">
    <property type="entry name" value="TPR_P4H"/>
</dbReference>
<dbReference type="InterPro" id="IPR013547">
    <property type="entry name" value="P4H_N"/>
</dbReference>
<protein>
    <recommendedName>
        <fullName evidence="18">Prolyl 4-hydroxylase subunit alpha-3</fullName>
        <ecNumber evidence="7">1.14.11.2</ecNumber>
    </recommendedName>
    <alternativeName>
        <fullName evidence="19">Procollagen-proline,2-oxoglutarate-4-dioxygenase subunit alpha-3</fullName>
    </alternativeName>
</protein>
<keyword evidence="24" id="KW-1185">Reference proteome</keyword>
<keyword evidence="9" id="KW-0732">Signal</keyword>
<comment type="subcellular location">
    <subcellularLocation>
        <location evidence="4">Endoplasmic reticulum lumen</location>
    </subcellularLocation>
</comment>
<evidence type="ECO:0000259" key="22">
    <source>
        <dbReference type="PROSITE" id="PS51471"/>
    </source>
</evidence>
<evidence type="ECO:0000256" key="16">
    <source>
        <dbReference type="ARBA" id="ARBA00052531"/>
    </source>
</evidence>
<evidence type="ECO:0000256" key="21">
    <source>
        <dbReference type="SAM" id="MobiDB-lite"/>
    </source>
</evidence>
<dbReference type="InterPro" id="IPR027417">
    <property type="entry name" value="P-loop_NTPase"/>
</dbReference>
<evidence type="ECO:0000256" key="9">
    <source>
        <dbReference type="ARBA" id="ARBA00022729"/>
    </source>
</evidence>